<dbReference type="AlphaFoldDB" id="A0AAD7K2G1"/>
<evidence type="ECO:0000313" key="2">
    <source>
        <dbReference type="EMBL" id="KAJ7775544.1"/>
    </source>
</evidence>
<dbReference type="EMBL" id="JARKIB010000010">
    <property type="protein sequence ID" value="KAJ7775544.1"/>
    <property type="molecule type" value="Genomic_DNA"/>
</dbReference>
<organism evidence="2 3">
    <name type="scientific">Mycena metata</name>
    <dbReference type="NCBI Taxonomy" id="1033252"/>
    <lineage>
        <taxon>Eukaryota</taxon>
        <taxon>Fungi</taxon>
        <taxon>Dikarya</taxon>
        <taxon>Basidiomycota</taxon>
        <taxon>Agaricomycotina</taxon>
        <taxon>Agaricomycetes</taxon>
        <taxon>Agaricomycetidae</taxon>
        <taxon>Agaricales</taxon>
        <taxon>Marasmiineae</taxon>
        <taxon>Mycenaceae</taxon>
        <taxon>Mycena</taxon>
    </lineage>
</organism>
<feature type="transmembrane region" description="Helical" evidence="1">
    <location>
        <begin position="118"/>
        <end position="138"/>
    </location>
</feature>
<gene>
    <name evidence="2" type="ORF">B0H16DRAFT_47714</name>
</gene>
<proteinExistence type="predicted"/>
<keyword evidence="1" id="KW-1133">Transmembrane helix</keyword>
<accession>A0AAD7K2G1</accession>
<dbReference type="Proteomes" id="UP001215598">
    <property type="component" value="Unassembled WGS sequence"/>
</dbReference>
<evidence type="ECO:0000313" key="3">
    <source>
        <dbReference type="Proteomes" id="UP001215598"/>
    </source>
</evidence>
<comment type="caution">
    <text evidence="2">The sequence shown here is derived from an EMBL/GenBank/DDBJ whole genome shotgun (WGS) entry which is preliminary data.</text>
</comment>
<feature type="transmembrane region" description="Helical" evidence="1">
    <location>
        <begin position="52"/>
        <end position="79"/>
    </location>
</feature>
<keyword evidence="1" id="KW-0472">Membrane</keyword>
<sequence length="199" mass="22338">MLRTVALWERKRAVRISLMILAVLTGVPMVVFTELELESLKYVQTDDVGCKLAHASSIVIFAYLMLLISETVIVVLTAVKAYHHLRRSRQPWLVQLYKDGKLLPLPEFGPCSGIQPGMLFYVFLLGISVANILVPILAPVSVDFVAEFSLMINSRYLYANWLASPQRVLHSVLCTRVLLLIRGSAARPSLQEVQLVRYG</sequence>
<keyword evidence="1" id="KW-0812">Transmembrane</keyword>
<keyword evidence="3" id="KW-1185">Reference proteome</keyword>
<feature type="transmembrane region" description="Helical" evidence="1">
    <location>
        <begin position="12"/>
        <end position="32"/>
    </location>
</feature>
<evidence type="ECO:0000256" key="1">
    <source>
        <dbReference type="SAM" id="Phobius"/>
    </source>
</evidence>
<protein>
    <submittedName>
        <fullName evidence="2">Uncharacterized protein</fullName>
    </submittedName>
</protein>
<reference evidence="2" key="1">
    <citation type="submission" date="2023-03" db="EMBL/GenBank/DDBJ databases">
        <title>Massive genome expansion in bonnet fungi (Mycena s.s.) driven by repeated elements and novel gene families across ecological guilds.</title>
        <authorList>
            <consortium name="Lawrence Berkeley National Laboratory"/>
            <person name="Harder C.B."/>
            <person name="Miyauchi S."/>
            <person name="Viragh M."/>
            <person name="Kuo A."/>
            <person name="Thoen E."/>
            <person name="Andreopoulos B."/>
            <person name="Lu D."/>
            <person name="Skrede I."/>
            <person name="Drula E."/>
            <person name="Henrissat B."/>
            <person name="Morin E."/>
            <person name="Kohler A."/>
            <person name="Barry K."/>
            <person name="LaButti K."/>
            <person name="Morin E."/>
            <person name="Salamov A."/>
            <person name="Lipzen A."/>
            <person name="Mereny Z."/>
            <person name="Hegedus B."/>
            <person name="Baldrian P."/>
            <person name="Stursova M."/>
            <person name="Weitz H."/>
            <person name="Taylor A."/>
            <person name="Grigoriev I.V."/>
            <person name="Nagy L.G."/>
            <person name="Martin F."/>
            <person name="Kauserud H."/>
        </authorList>
    </citation>
    <scope>NUCLEOTIDE SEQUENCE</scope>
    <source>
        <strain evidence="2">CBHHK182m</strain>
    </source>
</reference>
<name>A0AAD7K2G1_9AGAR</name>